<dbReference type="InterPro" id="IPR036388">
    <property type="entry name" value="WH-like_DNA-bd_sf"/>
</dbReference>
<evidence type="ECO:0000256" key="6">
    <source>
        <dbReference type="SAM" id="Phobius"/>
    </source>
</evidence>
<evidence type="ECO:0000313" key="9">
    <source>
        <dbReference type="Proteomes" id="UP000834106"/>
    </source>
</evidence>
<dbReference type="SMART" id="SM00415">
    <property type="entry name" value="HSF"/>
    <property type="match status" value="1"/>
</dbReference>
<proteinExistence type="inferred from homology"/>
<evidence type="ECO:0000313" key="8">
    <source>
        <dbReference type="EMBL" id="CAI9783822.1"/>
    </source>
</evidence>
<keyword evidence="3" id="KW-0238">DNA-binding</keyword>
<dbReference type="GO" id="GO:0003700">
    <property type="term" value="F:DNA-binding transcription factor activity"/>
    <property type="evidence" value="ECO:0007669"/>
    <property type="project" value="InterPro"/>
</dbReference>
<dbReference type="SUPFAM" id="SSF46785">
    <property type="entry name" value="Winged helix' DNA-binding domain"/>
    <property type="match status" value="1"/>
</dbReference>
<accession>A0AAD2E9I4</accession>
<evidence type="ECO:0000256" key="5">
    <source>
        <dbReference type="RuleBase" id="RU004020"/>
    </source>
</evidence>
<evidence type="ECO:0000259" key="7">
    <source>
        <dbReference type="SMART" id="SM00415"/>
    </source>
</evidence>
<keyword evidence="6" id="KW-0812">Transmembrane</keyword>
<evidence type="ECO:0000256" key="1">
    <source>
        <dbReference type="ARBA" id="ARBA00004123"/>
    </source>
</evidence>
<comment type="subcellular location">
    <subcellularLocation>
        <location evidence="1">Nucleus</location>
    </subcellularLocation>
</comment>
<feature type="transmembrane region" description="Helical" evidence="6">
    <location>
        <begin position="39"/>
        <end position="61"/>
    </location>
</feature>
<gene>
    <name evidence="8" type="ORF">FPE_LOCUS31252</name>
</gene>
<dbReference type="AlphaFoldDB" id="A0AAD2E9I4"/>
<protein>
    <recommendedName>
        <fullName evidence="7">HSF-type DNA-binding domain-containing protein</fullName>
    </recommendedName>
</protein>
<comment type="similarity">
    <text evidence="5">Belongs to the HSF family.</text>
</comment>
<evidence type="ECO:0000256" key="2">
    <source>
        <dbReference type="ARBA" id="ARBA00023016"/>
    </source>
</evidence>
<sequence>MTILLSWNSDGNGFVVWSPVEFSELVLPRYFMHKNFSSFILQLNTYVSLTFPSLISLTIIGSKRVLRGFKKTASKKGEFQHLLVEITRKKCKPSTFPAYLKASHENSGLILLMEENKNLRGEIGTANADIPFQDTAN</sequence>
<organism evidence="8 9">
    <name type="scientific">Fraxinus pennsylvanica</name>
    <dbReference type="NCBI Taxonomy" id="56036"/>
    <lineage>
        <taxon>Eukaryota</taxon>
        <taxon>Viridiplantae</taxon>
        <taxon>Streptophyta</taxon>
        <taxon>Embryophyta</taxon>
        <taxon>Tracheophyta</taxon>
        <taxon>Spermatophyta</taxon>
        <taxon>Magnoliopsida</taxon>
        <taxon>eudicotyledons</taxon>
        <taxon>Gunneridae</taxon>
        <taxon>Pentapetalae</taxon>
        <taxon>asterids</taxon>
        <taxon>lamiids</taxon>
        <taxon>Lamiales</taxon>
        <taxon>Oleaceae</taxon>
        <taxon>Oleeae</taxon>
        <taxon>Fraxinus</taxon>
    </lineage>
</organism>
<evidence type="ECO:0000256" key="4">
    <source>
        <dbReference type="ARBA" id="ARBA00023242"/>
    </source>
</evidence>
<keyword evidence="4" id="KW-0539">Nucleus</keyword>
<keyword evidence="6" id="KW-0472">Membrane</keyword>
<feature type="domain" description="HSF-type DNA-binding" evidence="7">
    <location>
        <begin position="4"/>
        <end position="89"/>
    </location>
</feature>
<dbReference type="Pfam" id="PF00447">
    <property type="entry name" value="HSF_DNA-bind"/>
    <property type="match status" value="1"/>
</dbReference>
<dbReference type="PANTHER" id="PTHR10015">
    <property type="entry name" value="HEAT SHOCK TRANSCRIPTION FACTOR"/>
    <property type="match status" value="1"/>
</dbReference>
<evidence type="ECO:0000256" key="3">
    <source>
        <dbReference type="ARBA" id="ARBA00023125"/>
    </source>
</evidence>
<keyword evidence="9" id="KW-1185">Reference proteome</keyword>
<dbReference type="GO" id="GO:0000978">
    <property type="term" value="F:RNA polymerase II cis-regulatory region sequence-specific DNA binding"/>
    <property type="evidence" value="ECO:0007669"/>
    <property type="project" value="TreeGrafter"/>
</dbReference>
<keyword evidence="2" id="KW-0346">Stress response</keyword>
<dbReference type="Gene3D" id="1.10.10.10">
    <property type="entry name" value="Winged helix-like DNA-binding domain superfamily/Winged helix DNA-binding domain"/>
    <property type="match status" value="1"/>
</dbReference>
<dbReference type="Proteomes" id="UP000834106">
    <property type="component" value="Chromosome 20"/>
</dbReference>
<dbReference type="InterPro" id="IPR036390">
    <property type="entry name" value="WH_DNA-bd_sf"/>
</dbReference>
<reference evidence="8" key="1">
    <citation type="submission" date="2023-05" db="EMBL/GenBank/DDBJ databases">
        <authorList>
            <person name="Huff M."/>
        </authorList>
    </citation>
    <scope>NUCLEOTIDE SEQUENCE</scope>
</reference>
<keyword evidence="6" id="KW-1133">Transmembrane helix</keyword>
<dbReference type="InterPro" id="IPR000232">
    <property type="entry name" value="HSF_DNA-bd"/>
</dbReference>
<dbReference type="GO" id="GO:0006357">
    <property type="term" value="P:regulation of transcription by RNA polymerase II"/>
    <property type="evidence" value="ECO:0007669"/>
    <property type="project" value="TreeGrafter"/>
</dbReference>
<dbReference type="PANTHER" id="PTHR10015:SF308">
    <property type="entry name" value="HSF-TYPE DNA-BINDING DOMAIN-CONTAINING PROTEIN"/>
    <property type="match status" value="1"/>
</dbReference>
<dbReference type="EMBL" id="OU503055">
    <property type="protein sequence ID" value="CAI9783822.1"/>
    <property type="molecule type" value="Genomic_DNA"/>
</dbReference>
<dbReference type="GO" id="GO:0005634">
    <property type="term" value="C:nucleus"/>
    <property type="evidence" value="ECO:0007669"/>
    <property type="project" value="UniProtKB-SubCell"/>
</dbReference>
<name>A0AAD2E9I4_9LAMI</name>